<dbReference type="InterPro" id="IPR029068">
    <property type="entry name" value="Glyas_Bleomycin-R_OHBP_Dase"/>
</dbReference>
<dbReference type="Pfam" id="PF00903">
    <property type="entry name" value="Glyoxalase"/>
    <property type="match status" value="2"/>
</dbReference>
<evidence type="ECO:0000313" key="2">
    <source>
        <dbReference type="EMBL" id="TMI82803.1"/>
    </source>
</evidence>
<dbReference type="InterPro" id="IPR004360">
    <property type="entry name" value="Glyas_Fos-R_dOase_dom"/>
</dbReference>
<dbReference type="Proteomes" id="UP000318093">
    <property type="component" value="Unassembled WGS sequence"/>
</dbReference>
<dbReference type="CDD" id="cd08346">
    <property type="entry name" value="PcpA_N_like"/>
    <property type="match status" value="1"/>
</dbReference>
<proteinExistence type="predicted"/>
<evidence type="ECO:0000313" key="3">
    <source>
        <dbReference type="Proteomes" id="UP000318093"/>
    </source>
</evidence>
<accession>A0A537JGX5</accession>
<dbReference type="AlphaFoldDB" id="A0A537JGX5"/>
<dbReference type="EMBL" id="VBAN01000143">
    <property type="protein sequence ID" value="TMI82803.1"/>
    <property type="molecule type" value="Genomic_DNA"/>
</dbReference>
<comment type="caution">
    <text evidence="2">The sequence shown here is derived from an EMBL/GenBank/DDBJ whole genome shotgun (WGS) entry which is preliminary data.</text>
</comment>
<dbReference type="Gene3D" id="3.10.180.10">
    <property type="entry name" value="2,3-Dihydroxybiphenyl 1,2-Dioxygenase, domain 1"/>
    <property type="match status" value="2"/>
</dbReference>
<name>A0A537JGX5_9BACT</name>
<protein>
    <submittedName>
        <fullName evidence="2">Ring-cleaving dioxygenase</fullName>
    </submittedName>
</protein>
<feature type="domain" description="VOC" evidence="1">
    <location>
        <begin position="152"/>
        <end position="271"/>
    </location>
</feature>
<dbReference type="CDD" id="cd08347">
    <property type="entry name" value="PcpA_C_like"/>
    <property type="match status" value="1"/>
</dbReference>
<dbReference type="InterPro" id="IPR052537">
    <property type="entry name" value="Extradiol_RC_dioxygenase"/>
</dbReference>
<sequence>MTLLGIHHITAIAGDPQHTVEFYAEILGLRLVKQTVNYDDPGTYHLYFGDALGRPGTILTFFPWPGAPRGRHGVGQAAAVSFSIPADALGFWEDRLRSHAVTVERLESLFDEPILVFEDPDGLQLELVADPREALGHSWAAAPVPVAQAIRGFHSVALLEHAYEDTEAVLTQALGFRLVRSVGHRRRYVVGDGGLACWVDIVNAPDAPPGHVAVGTVHHVAWRTPDEETQQGWRRKILEEGLSVTPVRDRRYFKSIYFREPGGVLFEIATDDPGFAVDESPDALGAQLRLPPWLEPEREALTARLPRLRVPQPGPR</sequence>
<dbReference type="SUPFAM" id="SSF54593">
    <property type="entry name" value="Glyoxalase/Bleomycin resistance protein/Dihydroxybiphenyl dioxygenase"/>
    <property type="match status" value="1"/>
</dbReference>
<gene>
    <name evidence="2" type="ORF">E6H03_04915</name>
</gene>
<evidence type="ECO:0000259" key="1">
    <source>
        <dbReference type="PROSITE" id="PS51819"/>
    </source>
</evidence>
<feature type="domain" description="VOC" evidence="1">
    <location>
        <begin position="5"/>
        <end position="130"/>
    </location>
</feature>
<dbReference type="PANTHER" id="PTHR36110">
    <property type="entry name" value="RING-CLEAVING DIOXYGENASE MHQE-RELATED"/>
    <property type="match status" value="1"/>
</dbReference>
<keyword evidence="2" id="KW-0223">Dioxygenase</keyword>
<reference evidence="2 3" key="1">
    <citation type="journal article" date="2019" name="Nat. Microbiol.">
        <title>Mediterranean grassland soil C-N compound turnover is dependent on rainfall and depth, and is mediated by genomically divergent microorganisms.</title>
        <authorList>
            <person name="Diamond S."/>
            <person name="Andeer P.F."/>
            <person name="Li Z."/>
            <person name="Crits-Christoph A."/>
            <person name="Burstein D."/>
            <person name="Anantharaman K."/>
            <person name="Lane K.R."/>
            <person name="Thomas B.C."/>
            <person name="Pan C."/>
            <person name="Northen T.R."/>
            <person name="Banfield J.F."/>
        </authorList>
    </citation>
    <scope>NUCLEOTIDE SEQUENCE [LARGE SCALE GENOMIC DNA]</scope>
    <source>
        <strain evidence="2">NP_6</strain>
    </source>
</reference>
<organism evidence="2 3">
    <name type="scientific">Candidatus Segetimicrobium genomatis</name>
    <dbReference type="NCBI Taxonomy" id="2569760"/>
    <lineage>
        <taxon>Bacteria</taxon>
        <taxon>Bacillati</taxon>
        <taxon>Candidatus Sysuimicrobiota</taxon>
        <taxon>Candidatus Sysuimicrobiia</taxon>
        <taxon>Candidatus Sysuimicrobiales</taxon>
        <taxon>Candidatus Segetimicrobiaceae</taxon>
        <taxon>Candidatus Segetimicrobium</taxon>
    </lineage>
</organism>
<dbReference type="PROSITE" id="PS51819">
    <property type="entry name" value="VOC"/>
    <property type="match status" value="2"/>
</dbReference>
<keyword evidence="2" id="KW-0560">Oxidoreductase</keyword>
<dbReference type="GO" id="GO:0051213">
    <property type="term" value="F:dioxygenase activity"/>
    <property type="evidence" value="ECO:0007669"/>
    <property type="project" value="UniProtKB-KW"/>
</dbReference>
<dbReference type="PANTHER" id="PTHR36110:SF4">
    <property type="entry name" value="RING-CLEAVING DIOXYGENASE MHQA-RELATED"/>
    <property type="match status" value="1"/>
</dbReference>
<dbReference type="InterPro" id="IPR037523">
    <property type="entry name" value="VOC_core"/>
</dbReference>